<keyword evidence="2" id="KW-1185">Reference proteome</keyword>
<reference evidence="1 2" key="1">
    <citation type="submission" date="2019-07" db="EMBL/GenBank/DDBJ databases">
        <title>De Novo Assembly of kiwifruit Actinidia rufa.</title>
        <authorList>
            <person name="Sugita-Konishi S."/>
            <person name="Sato K."/>
            <person name="Mori E."/>
            <person name="Abe Y."/>
            <person name="Kisaki G."/>
            <person name="Hamano K."/>
            <person name="Suezawa K."/>
            <person name="Otani M."/>
            <person name="Fukuda T."/>
            <person name="Manabe T."/>
            <person name="Gomi K."/>
            <person name="Tabuchi M."/>
            <person name="Akimitsu K."/>
            <person name="Kataoka I."/>
        </authorList>
    </citation>
    <scope>NUCLEOTIDE SEQUENCE [LARGE SCALE GENOMIC DNA]</scope>
    <source>
        <strain evidence="2">cv. Fuchu</strain>
    </source>
</reference>
<dbReference type="AlphaFoldDB" id="A0A7J0GDI2"/>
<accession>A0A7J0GDI2</accession>
<protein>
    <submittedName>
        <fullName evidence="1">Uncharacterized protein</fullName>
    </submittedName>
</protein>
<dbReference type="Proteomes" id="UP000585474">
    <property type="component" value="Unassembled WGS sequence"/>
</dbReference>
<dbReference type="EMBL" id="BJWL01000020">
    <property type="protein sequence ID" value="GFZ08819.1"/>
    <property type="molecule type" value="Genomic_DNA"/>
</dbReference>
<gene>
    <name evidence="1" type="ORF">Acr_20g0006270</name>
</gene>
<organism evidence="1 2">
    <name type="scientific">Actinidia rufa</name>
    <dbReference type="NCBI Taxonomy" id="165716"/>
    <lineage>
        <taxon>Eukaryota</taxon>
        <taxon>Viridiplantae</taxon>
        <taxon>Streptophyta</taxon>
        <taxon>Embryophyta</taxon>
        <taxon>Tracheophyta</taxon>
        <taxon>Spermatophyta</taxon>
        <taxon>Magnoliopsida</taxon>
        <taxon>eudicotyledons</taxon>
        <taxon>Gunneridae</taxon>
        <taxon>Pentapetalae</taxon>
        <taxon>asterids</taxon>
        <taxon>Ericales</taxon>
        <taxon>Actinidiaceae</taxon>
        <taxon>Actinidia</taxon>
    </lineage>
</organism>
<evidence type="ECO:0000313" key="2">
    <source>
        <dbReference type="Proteomes" id="UP000585474"/>
    </source>
</evidence>
<sequence>MIDGKSRIDTNGKIAAGHEITYLYENNSSPLIVQLDACLDMLVVLLPDRLQLDVHSCAPSAMSVSRWLTQPCPYGLASSSSSFGRHLHSDIGAVKKDFDVASSAVAISLALTVTYVVAFAPSFGAKILRACFTAKARQSSVTWTCYQSGKIQHEVWTAFHVDPPAGLGLC</sequence>
<evidence type="ECO:0000313" key="1">
    <source>
        <dbReference type="EMBL" id="GFZ08819.1"/>
    </source>
</evidence>
<proteinExistence type="predicted"/>
<comment type="caution">
    <text evidence="1">The sequence shown here is derived from an EMBL/GenBank/DDBJ whole genome shotgun (WGS) entry which is preliminary data.</text>
</comment>
<name>A0A7J0GDI2_9ERIC</name>